<evidence type="ECO:0000313" key="2">
    <source>
        <dbReference type="Proteomes" id="UP000297299"/>
    </source>
</evidence>
<organism evidence="1 2">
    <name type="scientific">Botryotinia calthae</name>
    <dbReference type="NCBI Taxonomy" id="38488"/>
    <lineage>
        <taxon>Eukaryota</taxon>
        <taxon>Fungi</taxon>
        <taxon>Dikarya</taxon>
        <taxon>Ascomycota</taxon>
        <taxon>Pezizomycotina</taxon>
        <taxon>Leotiomycetes</taxon>
        <taxon>Helotiales</taxon>
        <taxon>Sclerotiniaceae</taxon>
        <taxon>Botryotinia</taxon>
    </lineage>
</organism>
<reference evidence="1 2" key="1">
    <citation type="submission" date="2017-11" db="EMBL/GenBank/DDBJ databases">
        <title>Comparative genomics of Botrytis spp.</title>
        <authorList>
            <person name="Valero-Jimenez C.A."/>
            <person name="Tapia P."/>
            <person name="Veloso J."/>
            <person name="Silva-Moreno E."/>
            <person name="Staats M."/>
            <person name="Valdes J.H."/>
            <person name="Van Kan J.A.L."/>
        </authorList>
    </citation>
    <scope>NUCLEOTIDE SEQUENCE [LARGE SCALE GENOMIC DNA]</scope>
    <source>
        <strain evidence="1 2">MUCL2830</strain>
    </source>
</reference>
<proteinExistence type="predicted"/>
<protein>
    <submittedName>
        <fullName evidence="1">Uncharacterized protein</fullName>
    </submittedName>
</protein>
<dbReference type="EMBL" id="PHWZ01000113">
    <property type="protein sequence ID" value="TEY69563.1"/>
    <property type="molecule type" value="Genomic_DNA"/>
</dbReference>
<accession>A0A4Y8D592</accession>
<evidence type="ECO:0000313" key="1">
    <source>
        <dbReference type="EMBL" id="TEY69563.1"/>
    </source>
</evidence>
<dbReference type="AlphaFoldDB" id="A0A4Y8D592"/>
<sequence length="177" mass="19878">MSLTSTECSIPCAHLKASRESSGGDNVPRYGVSSLAPIQSQYSPSHACITAYRPGLPTLKSPVSFTSSLLPLSHCRPSTTPSVWHGVIRKVKDIFSRNDEIWCIGEENTDLVGERNSARKEDWSFAVKNWYPFTNVPSQPVLWHSTLLNDSRRHLTPHSFILVILIDFSIPNLFRRL</sequence>
<comment type="caution">
    <text evidence="1">The sequence shown here is derived from an EMBL/GenBank/DDBJ whole genome shotgun (WGS) entry which is preliminary data.</text>
</comment>
<name>A0A4Y8D592_9HELO</name>
<gene>
    <name evidence="1" type="ORF">BOTCAL_0113g00250</name>
</gene>
<dbReference type="Proteomes" id="UP000297299">
    <property type="component" value="Unassembled WGS sequence"/>
</dbReference>
<keyword evidence="2" id="KW-1185">Reference proteome</keyword>